<evidence type="ECO:0000256" key="3">
    <source>
        <dbReference type="ARBA" id="ARBA00004586"/>
    </source>
</evidence>
<evidence type="ECO:0000256" key="5">
    <source>
        <dbReference type="ARBA" id="ARBA00022617"/>
    </source>
</evidence>
<dbReference type="InterPro" id="IPR001128">
    <property type="entry name" value="Cyt_P450"/>
</dbReference>
<dbReference type="GO" id="GO:0005789">
    <property type="term" value="C:endoplasmic reticulum membrane"/>
    <property type="evidence" value="ECO:0007669"/>
    <property type="project" value="UniProtKB-SubCell"/>
</dbReference>
<dbReference type="GO" id="GO:0020037">
    <property type="term" value="F:heme binding"/>
    <property type="evidence" value="ECO:0007669"/>
    <property type="project" value="InterPro"/>
</dbReference>
<dbReference type="AlphaFoldDB" id="A0A8J2JYM5"/>
<dbReference type="Pfam" id="PF00067">
    <property type="entry name" value="p450"/>
    <property type="match status" value="1"/>
</dbReference>
<keyword evidence="5" id="KW-0349">Heme</keyword>
<evidence type="ECO:0000256" key="7">
    <source>
        <dbReference type="ARBA" id="ARBA00022824"/>
    </source>
</evidence>
<name>A0A8J2JYM5_9HEXA</name>
<dbReference type="GO" id="GO:0005506">
    <property type="term" value="F:iron ion binding"/>
    <property type="evidence" value="ECO:0007669"/>
    <property type="project" value="InterPro"/>
</dbReference>
<dbReference type="GO" id="GO:0004497">
    <property type="term" value="F:monooxygenase activity"/>
    <property type="evidence" value="ECO:0007669"/>
    <property type="project" value="InterPro"/>
</dbReference>
<evidence type="ECO:0000256" key="4">
    <source>
        <dbReference type="ARBA" id="ARBA00010617"/>
    </source>
</evidence>
<organism evidence="12 13">
    <name type="scientific">Allacma fusca</name>
    <dbReference type="NCBI Taxonomy" id="39272"/>
    <lineage>
        <taxon>Eukaryota</taxon>
        <taxon>Metazoa</taxon>
        <taxon>Ecdysozoa</taxon>
        <taxon>Arthropoda</taxon>
        <taxon>Hexapoda</taxon>
        <taxon>Collembola</taxon>
        <taxon>Symphypleona</taxon>
        <taxon>Sminthuridae</taxon>
        <taxon>Allacma</taxon>
    </lineage>
</organism>
<dbReference type="EMBL" id="CAJVCH010041977">
    <property type="protein sequence ID" value="CAG7716903.1"/>
    <property type="molecule type" value="Genomic_DNA"/>
</dbReference>
<comment type="caution">
    <text evidence="12">The sequence shown here is derived from an EMBL/GenBank/DDBJ whole genome shotgun (WGS) entry which is preliminary data.</text>
</comment>
<keyword evidence="11" id="KW-0472">Membrane</keyword>
<sequence>QSQYNFKRVEFPWFRTKFLRSISVGGKAEKKNLGILREFVYQIIEERKKAYKQEKQEGVSLGGIDESNASSMNRRLTFLDHLIEIQSTTETSLTDQDIYDETATFTFEGHDTTASGLTWSLYLLSKHQQYQ</sequence>
<reference evidence="12" key="1">
    <citation type="submission" date="2021-06" db="EMBL/GenBank/DDBJ databases">
        <authorList>
            <person name="Hodson N. C."/>
            <person name="Mongue J. A."/>
            <person name="Jaron S. K."/>
        </authorList>
    </citation>
    <scope>NUCLEOTIDE SEQUENCE</scope>
</reference>
<evidence type="ECO:0000256" key="8">
    <source>
        <dbReference type="ARBA" id="ARBA00022848"/>
    </source>
</evidence>
<evidence type="ECO:0000256" key="10">
    <source>
        <dbReference type="ARBA" id="ARBA00023004"/>
    </source>
</evidence>
<keyword evidence="10" id="KW-0408">Iron</keyword>
<keyword evidence="6" id="KW-0479">Metal-binding</keyword>
<proteinExistence type="inferred from homology"/>
<evidence type="ECO:0000256" key="9">
    <source>
        <dbReference type="ARBA" id="ARBA00023002"/>
    </source>
</evidence>
<evidence type="ECO:0000256" key="11">
    <source>
        <dbReference type="ARBA" id="ARBA00023136"/>
    </source>
</evidence>
<protein>
    <recommendedName>
        <fullName evidence="14">Cytochrome P450</fullName>
    </recommendedName>
</protein>
<evidence type="ECO:0000256" key="6">
    <source>
        <dbReference type="ARBA" id="ARBA00022723"/>
    </source>
</evidence>
<keyword evidence="7" id="KW-0256">Endoplasmic reticulum</keyword>
<dbReference type="PANTHER" id="PTHR24291">
    <property type="entry name" value="CYTOCHROME P450 FAMILY 4"/>
    <property type="match status" value="1"/>
</dbReference>
<dbReference type="PANTHER" id="PTHR24291:SF189">
    <property type="entry name" value="CYTOCHROME P450 4C3-RELATED"/>
    <property type="match status" value="1"/>
</dbReference>
<dbReference type="Proteomes" id="UP000708208">
    <property type="component" value="Unassembled WGS sequence"/>
</dbReference>
<dbReference type="OrthoDB" id="1470350at2759"/>
<comment type="cofactor">
    <cofactor evidence="1">
        <name>heme</name>
        <dbReference type="ChEBI" id="CHEBI:30413"/>
    </cofactor>
</comment>
<evidence type="ECO:0000313" key="12">
    <source>
        <dbReference type="EMBL" id="CAG7716903.1"/>
    </source>
</evidence>
<keyword evidence="13" id="KW-1185">Reference proteome</keyword>
<comment type="similarity">
    <text evidence="4">Belongs to the cytochrome P450 family.</text>
</comment>
<evidence type="ECO:0000313" key="13">
    <source>
        <dbReference type="Proteomes" id="UP000708208"/>
    </source>
</evidence>
<dbReference type="InterPro" id="IPR050196">
    <property type="entry name" value="Cytochrome_P450_Monoox"/>
</dbReference>
<evidence type="ECO:0000256" key="1">
    <source>
        <dbReference type="ARBA" id="ARBA00001971"/>
    </source>
</evidence>
<keyword evidence="8" id="KW-0492">Microsome</keyword>
<evidence type="ECO:0008006" key="14">
    <source>
        <dbReference type="Google" id="ProtNLM"/>
    </source>
</evidence>
<feature type="non-terminal residue" evidence="12">
    <location>
        <position position="131"/>
    </location>
</feature>
<feature type="non-terminal residue" evidence="12">
    <location>
        <position position="1"/>
    </location>
</feature>
<evidence type="ECO:0000256" key="2">
    <source>
        <dbReference type="ARBA" id="ARBA00004524"/>
    </source>
</evidence>
<gene>
    <name evidence="12" type="ORF">AFUS01_LOCUS6387</name>
</gene>
<dbReference type="GO" id="GO:0016705">
    <property type="term" value="F:oxidoreductase activity, acting on paired donors, with incorporation or reduction of molecular oxygen"/>
    <property type="evidence" value="ECO:0007669"/>
    <property type="project" value="InterPro"/>
</dbReference>
<comment type="subcellular location">
    <subcellularLocation>
        <location evidence="3">Endoplasmic reticulum membrane</location>
    </subcellularLocation>
    <subcellularLocation>
        <location evidence="2">Microsome membrane</location>
    </subcellularLocation>
</comment>
<keyword evidence="9" id="KW-0560">Oxidoreductase</keyword>
<accession>A0A8J2JYM5</accession>